<accession>A0A6J2KG79</accession>
<protein>
    <submittedName>
        <fullName evidence="3">Uncharacterized protein LOC114251324</fullName>
    </submittedName>
</protein>
<keyword evidence="2" id="KW-1185">Reference proteome</keyword>
<gene>
    <name evidence="3" type="primary">LOC114251324</name>
</gene>
<evidence type="ECO:0000313" key="3">
    <source>
        <dbReference type="RefSeq" id="XP_028041341.1"/>
    </source>
</evidence>
<reference evidence="3" key="1">
    <citation type="submission" date="2025-08" db="UniProtKB">
        <authorList>
            <consortium name="RefSeq"/>
        </authorList>
    </citation>
    <scope>IDENTIFICATION</scope>
    <source>
        <tissue evidence="3">Silk gland</tissue>
    </source>
</reference>
<proteinExistence type="predicted"/>
<dbReference type="Proteomes" id="UP000504629">
    <property type="component" value="Unplaced"/>
</dbReference>
<evidence type="ECO:0000256" key="1">
    <source>
        <dbReference type="SAM" id="MobiDB-lite"/>
    </source>
</evidence>
<evidence type="ECO:0000313" key="2">
    <source>
        <dbReference type="Proteomes" id="UP000504629"/>
    </source>
</evidence>
<sequence>MLRGYYRRKLSISRKLILRTTVAVQATSYDTIIDYIQYMKLLNYEAKQYNIRDKIQTYASEGFDKAMLSDLLASRGMAQHEIYKSGGHPNLIPSGLNLGGPLMMRMKDSLLFFYRLKLRNDTEFRVNYLRTDFVNMTLIGRLNLHDLHLIGAYDRSPTYKDPSVLFYAPTFGQVEFLLKNVQYNMEGRLRLIMNRLTIELIISELLVEDILMTYQSKDNTEEPVRLPKANMEQFLHKLKIDLDKWLKDYFNNYLSHKKFVESQNVPLQRSEKDKAVKLNEYADSAVNLLKRRIREVGASSVRLPQFTIFANQYMQIKLKDGILRGLDSMYRRSVATGRRDNKLRKVDLIVGFSNLKVMYTYQAILSSEVKTLSGIMVLTADELTAHLGITLLKEPETVDLTFDFMHQLKPESLTIEGPANRMIANFKHLLEHHIIALMSNTLLHNIKMLSTLPRCVPSFFGQADRSNTSASDLENNQSHENNLMDVISNENDTGEYANKEEKSNEKQKTKYKKRSLSKEIEKYTTESSYEESIVLESTEELGA</sequence>
<feature type="compositionally biased region" description="Basic and acidic residues" evidence="1">
    <location>
        <begin position="497"/>
        <end position="508"/>
    </location>
</feature>
<dbReference type="RefSeq" id="XP_028041341.1">
    <property type="nucleotide sequence ID" value="XM_028185540.1"/>
</dbReference>
<dbReference type="GeneID" id="114251324"/>
<dbReference type="OrthoDB" id="7480311at2759"/>
<dbReference type="AlphaFoldDB" id="A0A6J2KG79"/>
<organism evidence="2 3">
    <name type="scientific">Bombyx mandarina</name>
    <name type="common">Wild silk moth</name>
    <name type="synonym">Wild silkworm</name>
    <dbReference type="NCBI Taxonomy" id="7092"/>
    <lineage>
        <taxon>Eukaryota</taxon>
        <taxon>Metazoa</taxon>
        <taxon>Ecdysozoa</taxon>
        <taxon>Arthropoda</taxon>
        <taxon>Hexapoda</taxon>
        <taxon>Insecta</taxon>
        <taxon>Pterygota</taxon>
        <taxon>Neoptera</taxon>
        <taxon>Endopterygota</taxon>
        <taxon>Lepidoptera</taxon>
        <taxon>Glossata</taxon>
        <taxon>Ditrysia</taxon>
        <taxon>Bombycoidea</taxon>
        <taxon>Bombycidae</taxon>
        <taxon>Bombycinae</taxon>
        <taxon>Bombyx</taxon>
    </lineage>
</organism>
<dbReference type="KEGG" id="bman:114251324"/>
<feature type="region of interest" description="Disordered" evidence="1">
    <location>
        <begin position="492"/>
        <end position="543"/>
    </location>
</feature>
<name>A0A6J2KG79_BOMMA</name>